<dbReference type="Gene3D" id="3.30.559.10">
    <property type="entry name" value="Chloramphenicol acetyltransferase-like domain"/>
    <property type="match status" value="1"/>
</dbReference>
<reference evidence="2 3" key="1">
    <citation type="journal article" date="2020" name="Int. J. Syst. Evol. Microbiol.">
        <title>Reclassification of Streptomyces castelarensis and Streptomyces sporoclivatus as later heterotypic synonyms of Streptomyces antimycoticus.</title>
        <authorList>
            <person name="Komaki H."/>
            <person name="Tamura T."/>
        </authorList>
    </citation>
    <scope>NUCLEOTIDE SEQUENCE [LARGE SCALE GENOMIC DNA]</scope>
    <source>
        <strain evidence="2 3">NBRC 13459</strain>
    </source>
</reference>
<dbReference type="SUPFAM" id="SSF52777">
    <property type="entry name" value="CoA-dependent acyltransferases"/>
    <property type="match status" value="2"/>
</dbReference>
<comment type="caution">
    <text evidence="2">The sequence shown here is derived from an EMBL/GenBank/DDBJ whole genome shotgun (WGS) entry which is preliminary data.</text>
</comment>
<sequence length="314" mass="34145">MDPRDVATGSVVGSPIVRWLGDTTDAIRGFVQSVVLNTPADLTADALDAVLTALIQRHDMLRAKLVRGERWSFDIPEADQATLGWQESDRPLDECVALATEGLDPEGGVMLRAVWRREARQLVLIAHHVVIDGVSWRILMDDLATAWRQLASGAPIELPPVGTSFRRWTQLLERAAFDADGSFYWRPLPGEDQPLGRRALSTADTVATERLRAISVGPEVTAALLGEIPAKFHAGVNDVLLTGLAVALARWRRDLGQEQTFAHIELEGHGREGQFVAGSAGFEPELSRTVGWFTTLFPVTVDPGAAADFTAPST</sequence>
<dbReference type="EMBL" id="BJHW01000002">
    <property type="protein sequence ID" value="GDY59979.1"/>
    <property type="molecule type" value="Genomic_DNA"/>
</dbReference>
<feature type="domain" description="Condensation" evidence="1">
    <location>
        <begin position="28"/>
        <end position="310"/>
    </location>
</feature>
<dbReference type="GO" id="GO:0008610">
    <property type="term" value="P:lipid biosynthetic process"/>
    <property type="evidence" value="ECO:0007669"/>
    <property type="project" value="UniProtKB-ARBA"/>
</dbReference>
<evidence type="ECO:0000259" key="1">
    <source>
        <dbReference type="Pfam" id="PF00668"/>
    </source>
</evidence>
<gene>
    <name evidence="2" type="ORF">SVIO_106020</name>
</gene>
<dbReference type="Gene3D" id="3.30.559.30">
    <property type="entry name" value="Nonribosomal peptide synthetase, condensation domain"/>
    <property type="match status" value="1"/>
</dbReference>
<dbReference type="GO" id="GO:0003824">
    <property type="term" value="F:catalytic activity"/>
    <property type="evidence" value="ECO:0007669"/>
    <property type="project" value="InterPro"/>
</dbReference>
<accession>A0A4D4LQ46</accession>
<protein>
    <recommendedName>
        <fullName evidence="1">Condensation domain-containing protein</fullName>
    </recommendedName>
</protein>
<proteinExistence type="predicted"/>
<dbReference type="PANTHER" id="PTHR45398">
    <property type="match status" value="1"/>
</dbReference>
<dbReference type="InterPro" id="IPR023213">
    <property type="entry name" value="CAT-like_dom_sf"/>
</dbReference>
<dbReference type="Proteomes" id="UP000301309">
    <property type="component" value="Unassembled WGS sequence"/>
</dbReference>
<evidence type="ECO:0000313" key="3">
    <source>
        <dbReference type="Proteomes" id="UP000301309"/>
    </source>
</evidence>
<dbReference type="InterPro" id="IPR001242">
    <property type="entry name" value="Condensation_dom"/>
</dbReference>
<dbReference type="PANTHER" id="PTHR45398:SF1">
    <property type="entry name" value="ENZYME, PUTATIVE (JCVI)-RELATED"/>
    <property type="match status" value="1"/>
</dbReference>
<keyword evidence="3" id="KW-1185">Reference proteome</keyword>
<organism evidence="2 3">
    <name type="scientific">Streptomyces violaceusniger</name>
    <dbReference type="NCBI Taxonomy" id="68280"/>
    <lineage>
        <taxon>Bacteria</taxon>
        <taxon>Bacillati</taxon>
        <taxon>Actinomycetota</taxon>
        <taxon>Actinomycetes</taxon>
        <taxon>Kitasatosporales</taxon>
        <taxon>Streptomycetaceae</taxon>
        <taxon>Streptomyces</taxon>
        <taxon>Streptomyces violaceusniger group</taxon>
    </lineage>
</organism>
<dbReference type="AlphaFoldDB" id="A0A4D4LQ46"/>
<name>A0A4D4LQ46_STRVO</name>
<dbReference type="Pfam" id="PF00668">
    <property type="entry name" value="Condensation"/>
    <property type="match status" value="1"/>
</dbReference>
<evidence type="ECO:0000313" key="2">
    <source>
        <dbReference type="EMBL" id="GDY59979.1"/>
    </source>
</evidence>